<accession>A0AAV2HHZ0</accession>
<evidence type="ECO:0000256" key="1">
    <source>
        <dbReference type="SAM" id="Phobius"/>
    </source>
</evidence>
<evidence type="ECO:0008006" key="4">
    <source>
        <dbReference type="Google" id="ProtNLM"/>
    </source>
</evidence>
<dbReference type="Proteomes" id="UP001497497">
    <property type="component" value="Unassembled WGS sequence"/>
</dbReference>
<keyword evidence="1" id="KW-0472">Membrane</keyword>
<keyword evidence="1" id="KW-0812">Transmembrane</keyword>
<reference evidence="2 3" key="1">
    <citation type="submission" date="2024-04" db="EMBL/GenBank/DDBJ databases">
        <authorList>
            <consortium name="Genoscope - CEA"/>
            <person name="William W."/>
        </authorList>
    </citation>
    <scope>NUCLEOTIDE SEQUENCE [LARGE SCALE GENOMIC DNA]</scope>
</reference>
<name>A0AAV2HHZ0_LYMST</name>
<organism evidence="2 3">
    <name type="scientific">Lymnaea stagnalis</name>
    <name type="common">Great pond snail</name>
    <name type="synonym">Helix stagnalis</name>
    <dbReference type="NCBI Taxonomy" id="6523"/>
    <lineage>
        <taxon>Eukaryota</taxon>
        <taxon>Metazoa</taxon>
        <taxon>Spiralia</taxon>
        <taxon>Lophotrochozoa</taxon>
        <taxon>Mollusca</taxon>
        <taxon>Gastropoda</taxon>
        <taxon>Heterobranchia</taxon>
        <taxon>Euthyneura</taxon>
        <taxon>Panpulmonata</taxon>
        <taxon>Hygrophila</taxon>
        <taxon>Lymnaeoidea</taxon>
        <taxon>Lymnaeidae</taxon>
        <taxon>Lymnaea</taxon>
    </lineage>
</organism>
<sequence length="37" mass="4361">FRNHRLTFGLLFETVLAAFLCYCPGLDKGLRMQPLRY</sequence>
<dbReference type="Gene3D" id="1.20.1110.10">
    <property type="entry name" value="Calcium-transporting ATPase, transmembrane domain"/>
    <property type="match status" value="1"/>
</dbReference>
<keyword evidence="1" id="KW-1133">Transmembrane helix</keyword>
<comment type="caution">
    <text evidence="2">The sequence shown here is derived from an EMBL/GenBank/DDBJ whole genome shotgun (WGS) entry which is preliminary data.</text>
</comment>
<feature type="non-terminal residue" evidence="2">
    <location>
        <position position="1"/>
    </location>
</feature>
<feature type="transmembrane region" description="Helical" evidence="1">
    <location>
        <begin position="6"/>
        <end position="26"/>
    </location>
</feature>
<proteinExistence type="predicted"/>
<dbReference type="AlphaFoldDB" id="A0AAV2HHZ0"/>
<dbReference type="EMBL" id="CAXITT010000097">
    <property type="protein sequence ID" value="CAL1531776.1"/>
    <property type="molecule type" value="Genomic_DNA"/>
</dbReference>
<evidence type="ECO:0000313" key="2">
    <source>
        <dbReference type="EMBL" id="CAL1531776.1"/>
    </source>
</evidence>
<keyword evidence="3" id="KW-1185">Reference proteome</keyword>
<protein>
    <recommendedName>
        <fullName evidence="4">IS982 family transposase</fullName>
    </recommendedName>
</protein>
<evidence type="ECO:0000313" key="3">
    <source>
        <dbReference type="Proteomes" id="UP001497497"/>
    </source>
</evidence>
<gene>
    <name evidence="2" type="ORF">GSLYS_00005871001</name>
</gene>